<comment type="subunit">
    <text evidence="3 16">Monomer.</text>
</comment>
<evidence type="ECO:0000256" key="2">
    <source>
        <dbReference type="ARBA" id="ARBA00010945"/>
    </source>
</evidence>
<dbReference type="HAMAP" id="MF_01113">
    <property type="entry name" value="DNApol_IV"/>
    <property type="match status" value="1"/>
</dbReference>
<comment type="function">
    <text evidence="16">Poorly processive, error-prone DNA polymerase involved in untargeted mutagenesis. Copies undamaged DNA at stalled replication forks, which arise in vivo from mismatched or misaligned primer ends. These misaligned primers can be extended by PolIV. Exhibits no 3'-5' exonuclease (proofreading) activity. May be involved in translesional synthesis, in conjunction with the beta clamp from PolIII.</text>
</comment>
<dbReference type="NCBIfam" id="NF002677">
    <property type="entry name" value="PRK02406.1"/>
    <property type="match status" value="1"/>
</dbReference>
<proteinExistence type="inferred from homology"/>
<dbReference type="InterPro" id="IPR001126">
    <property type="entry name" value="UmuC"/>
</dbReference>
<comment type="subcellular location">
    <subcellularLocation>
        <location evidence="1 16">Cytoplasm</location>
    </subcellularLocation>
</comment>
<dbReference type="NCBIfam" id="NF010731">
    <property type="entry name" value="PRK14133.1"/>
    <property type="match status" value="1"/>
</dbReference>
<dbReference type="InterPro" id="IPR022880">
    <property type="entry name" value="DNApol_IV"/>
</dbReference>
<keyword evidence="4 16" id="KW-0515">Mutator protein</keyword>
<dbReference type="STRING" id="1121301.SAMN02745912_03041"/>
<dbReference type="Gene3D" id="3.30.70.270">
    <property type="match status" value="1"/>
</dbReference>
<keyword evidence="12 16" id="KW-0239">DNA-directed DNA polymerase</keyword>
<evidence type="ECO:0000256" key="6">
    <source>
        <dbReference type="ARBA" id="ARBA00022679"/>
    </source>
</evidence>
<dbReference type="FunFam" id="3.30.1490.100:FF:000004">
    <property type="entry name" value="DNA polymerase IV"/>
    <property type="match status" value="1"/>
</dbReference>
<dbReference type="Gene3D" id="3.40.1170.60">
    <property type="match status" value="1"/>
</dbReference>
<keyword evidence="14 16" id="KW-0234">DNA repair</keyword>
<dbReference type="GO" id="GO:0042276">
    <property type="term" value="P:error-prone translesion synthesis"/>
    <property type="evidence" value="ECO:0007669"/>
    <property type="project" value="TreeGrafter"/>
</dbReference>
<dbReference type="GO" id="GO:0003684">
    <property type="term" value="F:damaged DNA binding"/>
    <property type="evidence" value="ECO:0007669"/>
    <property type="project" value="InterPro"/>
</dbReference>
<dbReference type="EC" id="2.7.7.7" evidence="16"/>
<dbReference type="PROSITE" id="PS50173">
    <property type="entry name" value="UMUC"/>
    <property type="match status" value="1"/>
</dbReference>
<dbReference type="RefSeq" id="WP_073151904.1">
    <property type="nucleotide sequence ID" value="NZ_FRAG01000049.1"/>
</dbReference>
<protein>
    <recommendedName>
        <fullName evidence="16">DNA polymerase IV</fullName>
        <shortName evidence="16">Pol IV</shortName>
        <ecNumber evidence="16">2.7.7.7</ecNumber>
    </recommendedName>
</protein>
<dbReference type="InterPro" id="IPR043502">
    <property type="entry name" value="DNA/RNA_pol_sf"/>
</dbReference>
<dbReference type="GO" id="GO:0006261">
    <property type="term" value="P:DNA-templated DNA replication"/>
    <property type="evidence" value="ECO:0007669"/>
    <property type="project" value="UniProtKB-UniRule"/>
</dbReference>
<dbReference type="Proteomes" id="UP000184465">
    <property type="component" value="Unassembled WGS sequence"/>
</dbReference>
<comment type="cofactor">
    <cofactor evidence="16">
        <name>Mg(2+)</name>
        <dbReference type="ChEBI" id="CHEBI:18420"/>
    </cofactor>
    <text evidence="16">Binds 2 magnesium ions per subunit.</text>
</comment>
<name>A0A1M6RPW1_PARC5</name>
<evidence type="ECO:0000313" key="19">
    <source>
        <dbReference type="Proteomes" id="UP000184465"/>
    </source>
</evidence>
<dbReference type="Pfam" id="PF00817">
    <property type="entry name" value="IMS"/>
    <property type="match status" value="1"/>
</dbReference>
<dbReference type="PANTHER" id="PTHR11076:SF33">
    <property type="entry name" value="DNA POLYMERASE KAPPA"/>
    <property type="match status" value="1"/>
</dbReference>
<comment type="similarity">
    <text evidence="2 16">Belongs to the DNA polymerase type-Y family.</text>
</comment>
<dbReference type="GO" id="GO:0003887">
    <property type="term" value="F:DNA-directed DNA polymerase activity"/>
    <property type="evidence" value="ECO:0007669"/>
    <property type="project" value="UniProtKB-UniRule"/>
</dbReference>
<evidence type="ECO:0000256" key="8">
    <source>
        <dbReference type="ARBA" id="ARBA00022705"/>
    </source>
</evidence>
<keyword evidence="5 16" id="KW-0963">Cytoplasm</keyword>
<dbReference type="InterPro" id="IPR050116">
    <property type="entry name" value="DNA_polymerase-Y"/>
</dbReference>
<dbReference type="Pfam" id="PF11798">
    <property type="entry name" value="IMS_HHH"/>
    <property type="match status" value="1"/>
</dbReference>
<comment type="catalytic activity">
    <reaction evidence="15 16">
        <text>DNA(n) + a 2'-deoxyribonucleoside 5'-triphosphate = DNA(n+1) + diphosphate</text>
        <dbReference type="Rhea" id="RHEA:22508"/>
        <dbReference type="Rhea" id="RHEA-COMP:17339"/>
        <dbReference type="Rhea" id="RHEA-COMP:17340"/>
        <dbReference type="ChEBI" id="CHEBI:33019"/>
        <dbReference type="ChEBI" id="CHEBI:61560"/>
        <dbReference type="ChEBI" id="CHEBI:173112"/>
        <dbReference type="EC" id="2.7.7.7"/>
    </reaction>
</comment>
<accession>A0A1M6RPW1</accession>
<dbReference type="CDD" id="cd03586">
    <property type="entry name" value="PolY_Pol_IV_kappa"/>
    <property type="match status" value="1"/>
</dbReference>
<evidence type="ECO:0000256" key="12">
    <source>
        <dbReference type="ARBA" id="ARBA00022932"/>
    </source>
</evidence>
<evidence type="ECO:0000256" key="4">
    <source>
        <dbReference type="ARBA" id="ARBA00022457"/>
    </source>
</evidence>
<evidence type="ECO:0000256" key="11">
    <source>
        <dbReference type="ARBA" id="ARBA00022842"/>
    </source>
</evidence>
<dbReference type="Gene3D" id="1.10.150.20">
    <property type="entry name" value="5' to 3' exonuclease, C-terminal subdomain"/>
    <property type="match status" value="1"/>
</dbReference>
<evidence type="ECO:0000256" key="16">
    <source>
        <dbReference type="HAMAP-Rule" id="MF_01113"/>
    </source>
</evidence>
<dbReference type="AlphaFoldDB" id="A0A1M6RPW1"/>
<keyword evidence="8 16" id="KW-0235">DNA replication</keyword>
<dbReference type="InterPro" id="IPR043128">
    <property type="entry name" value="Rev_trsase/Diguanyl_cyclase"/>
</dbReference>
<dbReference type="InterPro" id="IPR017961">
    <property type="entry name" value="DNA_pol_Y-fam_little_finger"/>
</dbReference>
<keyword evidence="7 16" id="KW-0548">Nucleotidyltransferase</keyword>
<dbReference type="GO" id="GO:0000287">
    <property type="term" value="F:magnesium ion binding"/>
    <property type="evidence" value="ECO:0007669"/>
    <property type="project" value="UniProtKB-UniRule"/>
</dbReference>
<feature type="binding site" evidence="16">
    <location>
        <position position="103"/>
    </location>
    <ligand>
        <name>Mg(2+)</name>
        <dbReference type="ChEBI" id="CHEBI:18420"/>
    </ligand>
</feature>
<evidence type="ECO:0000256" key="13">
    <source>
        <dbReference type="ARBA" id="ARBA00023125"/>
    </source>
</evidence>
<feature type="binding site" evidence="16">
    <location>
        <position position="9"/>
    </location>
    <ligand>
        <name>Mg(2+)</name>
        <dbReference type="ChEBI" id="CHEBI:18420"/>
    </ligand>
</feature>
<reference evidence="18 19" key="1">
    <citation type="submission" date="2016-11" db="EMBL/GenBank/DDBJ databases">
        <authorList>
            <person name="Jaros S."/>
            <person name="Januszkiewicz K."/>
            <person name="Wedrychowicz H."/>
        </authorList>
    </citation>
    <scope>NUCLEOTIDE SEQUENCE [LARGE SCALE GENOMIC DNA]</scope>
    <source>
        <strain evidence="18 19">DSM 15212</strain>
    </source>
</reference>
<evidence type="ECO:0000256" key="5">
    <source>
        <dbReference type="ARBA" id="ARBA00022490"/>
    </source>
</evidence>
<keyword evidence="6 16" id="KW-0808">Transferase</keyword>
<evidence type="ECO:0000256" key="3">
    <source>
        <dbReference type="ARBA" id="ARBA00011245"/>
    </source>
</evidence>
<dbReference type="OrthoDB" id="9808813at2"/>
<evidence type="ECO:0000313" key="18">
    <source>
        <dbReference type="EMBL" id="SHK34522.1"/>
    </source>
</evidence>
<evidence type="ECO:0000256" key="14">
    <source>
        <dbReference type="ARBA" id="ARBA00023204"/>
    </source>
</evidence>
<dbReference type="SUPFAM" id="SSF56672">
    <property type="entry name" value="DNA/RNA polymerases"/>
    <property type="match status" value="1"/>
</dbReference>
<evidence type="ECO:0000256" key="7">
    <source>
        <dbReference type="ARBA" id="ARBA00022695"/>
    </source>
</evidence>
<evidence type="ECO:0000256" key="1">
    <source>
        <dbReference type="ARBA" id="ARBA00004496"/>
    </source>
</evidence>
<dbReference type="InterPro" id="IPR024728">
    <property type="entry name" value="PolY_HhH_motif"/>
</dbReference>
<dbReference type="InterPro" id="IPR036775">
    <property type="entry name" value="DNA_pol_Y-fam_lit_finger_sf"/>
</dbReference>
<keyword evidence="19" id="KW-1185">Reference proteome</keyword>
<keyword evidence="9 16" id="KW-0479">Metal-binding</keyword>
<keyword evidence="10 16" id="KW-0227">DNA damage</keyword>
<dbReference type="GO" id="GO:0005829">
    <property type="term" value="C:cytosol"/>
    <property type="evidence" value="ECO:0007669"/>
    <property type="project" value="TreeGrafter"/>
</dbReference>
<dbReference type="SUPFAM" id="SSF100879">
    <property type="entry name" value="Lesion bypass DNA polymerase (Y-family), little finger domain"/>
    <property type="match status" value="1"/>
</dbReference>
<evidence type="ECO:0000259" key="17">
    <source>
        <dbReference type="PROSITE" id="PS50173"/>
    </source>
</evidence>
<dbReference type="Pfam" id="PF11799">
    <property type="entry name" value="IMS_C"/>
    <property type="match status" value="1"/>
</dbReference>
<evidence type="ECO:0000256" key="10">
    <source>
        <dbReference type="ARBA" id="ARBA00022763"/>
    </source>
</evidence>
<dbReference type="FunFam" id="3.40.1170.60:FF:000001">
    <property type="entry name" value="DNA polymerase IV"/>
    <property type="match status" value="1"/>
</dbReference>
<sequence>MNRKIIHVDLDAFFASVEQRDNPKLKGKPVIVGGQTDRGVVSTCSYEARRFGVHSAMPIFMAKKRCPHGVFVPVRHKRYREVSREVFKIFYGITNIVEPLSIDEAYLDVTNIEEDSVKIAYFIKEQVIRRTGLTISVGISYNKFLAKLASDWNKPDGIKIIKEEMIPDILKPLSIKKVYGIGKKSAEKLNNIGIYTVEDLLKLPKEYLVEFLGKYGNEIYYRIRGIDNRRVTPSRERKSVGREMTLKEDSKSREYLKKHLIEFSKDISRYLIKKGVLAKTVTVKIKASNFEIHTKSRTLHDHIDGHEQIYGIASEILDEIDVDSGIRLIGLTVSNLSDNYAEQLSFFDNLQD</sequence>
<keyword evidence="13 16" id="KW-0238">DNA-binding</keyword>
<keyword evidence="11 16" id="KW-0460">Magnesium</keyword>
<dbReference type="GO" id="GO:0006281">
    <property type="term" value="P:DNA repair"/>
    <property type="evidence" value="ECO:0007669"/>
    <property type="project" value="UniProtKB-UniRule"/>
</dbReference>
<dbReference type="PANTHER" id="PTHR11076">
    <property type="entry name" value="DNA REPAIR POLYMERASE UMUC / TRANSFERASE FAMILY MEMBER"/>
    <property type="match status" value="1"/>
</dbReference>
<organism evidence="18 19">
    <name type="scientific">Paramaledivibacter caminithermalis (strain DSM 15212 / CIP 107654 / DViRD3)</name>
    <name type="common">Clostridium caminithermale</name>
    <dbReference type="NCBI Taxonomy" id="1121301"/>
    <lineage>
        <taxon>Bacteria</taxon>
        <taxon>Bacillati</taxon>
        <taxon>Bacillota</taxon>
        <taxon>Clostridia</taxon>
        <taxon>Peptostreptococcales</taxon>
        <taxon>Caminicellaceae</taxon>
        <taxon>Paramaledivibacter</taxon>
    </lineage>
</organism>
<feature type="site" description="Substrate discrimination" evidence="16">
    <location>
        <position position="14"/>
    </location>
</feature>
<evidence type="ECO:0000256" key="15">
    <source>
        <dbReference type="ARBA" id="ARBA00049244"/>
    </source>
</evidence>
<dbReference type="EMBL" id="FRAG01000049">
    <property type="protein sequence ID" value="SHK34522.1"/>
    <property type="molecule type" value="Genomic_DNA"/>
</dbReference>
<feature type="active site" evidence="16">
    <location>
        <position position="104"/>
    </location>
</feature>
<gene>
    <name evidence="16" type="primary">dinB</name>
    <name evidence="18" type="ORF">SAMN02745912_03041</name>
</gene>
<dbReference type="Gene3D" id="3.30.1490.100">
    <property type="entry name" value="DNA polymerase, Y-family, little finger domain"/>
    <property type="match status" value="1"/>
</dbReference>
<feature type="domain" description="UmuC" evidence="17">
    <location>
        <begin position="5"/>
        <end position="182"/>
    </location>
</feature>
<dbReference type="GO" id="GO:0009432">
    <property type="term" value="P:SOS response"/>
    <property type="evidence" value="ECO:0007669"/>
    <property type="project" value="TreeGrafter"/>
</dbReference>
<evidence type="ECO:0000256" key="9">
    <source>
        <dbReference type="ARBA" id="ARBA00022723"/>
    </source>
</evidence>